<dbReference type="GO" id="GO:0005524">
    <property type="term" value="F:ATP binding"/>
    <property type="evidence" value="ECO:0007669"/>
    <property type="project" value="InterPro"/>
</dbReference>
<dbReference type="GO" id="GO:0000723">
    <property type="term" value="P:telomere maintenance"/>
    <property type="evidence" value="ECO:0007669"/>
    <property type="project" value="TreeGrafter"/>
</dbReference>
<protein>
    <recommendedName>
        <fullName evidence="3">RecA family profile 1 domain-containing protein</fullName>
    </recommendedName>
</protein>
<dbReference type="GO" id="GO:0005657">
    <property type="term" value="C:replication fork"/>
    <property type="evidence" value="ECO:0007669"/>
    <property type="project" value="TreeGrafter"/>
</dbReference>
<dbReference type="InterPro" id="IPR051988">
    <property type="entry name" value="HRR_RAD51_Paralog"/>
</dbReference>
<sequence>MRLSTVHPPIPSHILEALADCGINSDTDLLFTNGTPSDIFLKLPQDSPITLLEISETVDTVIAFTSAPMFRGDKFLESQNTQWEKMEESGIGLNSGVKAVDELVGGFGTHKVIEISGDRGCGKTLLTLQIVLRHLSSDSNSSVVWVDTTGEFPSETLPSAMKPLSDQPEIDSALERLQISLAFELEPLQDILDMIRNSYSVRSSPTGCVQVYADLSCVYSRPSQSNAESAIRCLVIDSITPLFRPLLSVVSSQGHAIMITFMRQLRALAEMCSLTIIVINSTSAAIPRNTLSAFTSTTRKPALGPSYTYMTDTTLWLSKWGGQPEDVDMDANIAESVELGTLFVAEILRSRMTKSRTWCPFRIKDGVLVDA</sequence>
<dbReference type="Gene3D" id="3.40.50.300">
    <property type="entry name" value="P-loop containing nucleotide triphosphate hydrolases"/>
    <property type="match status" value="1"/>
</dbReference>
<dbReference type="GO" id="GO:0000400">
    <property type="term" value="F:four-way junction DNA binding"/>
    <property type="evidence" value="ECO:0007669"/>
    <property type="project" value="TreeGrafter"/>
</dbReference>
<dbReference type="GO" id="GO:0033063">
    <property type="term" value="C:Rad51B-Rad51C-Rad51D-XRCC2 complex"/>
    <property type="evidence" value="ECO:0007669"/>
    <property type="project" value="TreeGrafter"/>
</dbReference>
<dbReference type="SUPFAM" id="SSF52540">
    <property type="entry name" value="P-loop containing nucleoside triphosphate hydrolases"/>
    <property type="match status" value="1"/>
</dbReference>
<comment type="subcellular location">
    <subcellularLocation>
        <location evidence="1">Nucleus</location>
    </subcellularLocation>
</comment>
<dbReference type="GO" id="GO:0042148">
    <property type="term" value="P:DNA strand invasion"/>
    <property type="evidence" value="ECO:0007669"/>
    <property type="project" value="TreeGrafter"/>
</dbReference>
<accession>A0AAD5YE49</accession>
<evidence type="ECO:0000313" key="5">
    <source>
        <dbReference type="Proteomes" id="UP001212997"/>
    </source>
</evidence>
<gene>
    <name evidence="4" type="ORF">NLI96_g8263</name>
</gene>
<comment type="caution">
    <text evidence="4">The sequence shown here is derived from an EMBL/GenBank/DDBJ whole genome shotgun (WGS) entry which is preliminary data.</text>
</comment>
<dbReference type="GO" id="GO:0007131">
    <property type="term" value="P:reciprocal meiotic recombination"/>
    <property type="evidence" value="ECO:0007669"/>
    <property type="project" value="TreeGrafter"/>
</dbReference>
<dbReference type="GO" id="GO:0000724">
    <property type="term" value="P:double-strand break repair via homologous recombination"/>
    <property type="evidence" value="ECO:0007669"/>
    <property type="project" value="TreeGrafter"/>
</dbReference>
<organism evidence="4 5">
    <name type="scientific">Meripilus lineatus</name>
    <dbReference type="NCBI Taxonomy" id="2056292"/>
    <lineage>
        <taxon>Eukaryota</taxon>
        <taxon>Fungi</taxon>
        <taxon>Dikarya</taxon>
        <taxon>Basidiomycota</taxon>
        <taxon>Agaricomycotina</taxon>
        <taxon>Agaricomycetes</taxon>
        <taxon>Polyporales</taxon>
        <taxon>Meripilaceae</taxon>
        <taxon>Meripilus</taxon>
    </lineage>
</organism>
<dbReference type="EMBL" id="JANAWD010000368">
    <property type="protein sequence ID" value="KAJ3480558.1"/>
    <property type="molecule type" value="Genomic_DNA"/>
</dbReference>
<keyword evidence="2" id="KW-0539">Nucleus</keyword>
<dbReference type="InterPro" id="IPR027417">
    <property type="entry name" value="P-loop_NTPase"/>
</dbReference>
<evidence type="ECO:0000313" key="4">
    <source>
        <dbReference type="EMBL" id="KAJ3480558.1"/>
    </source>
</evidence>
<evidence type="ECO:0000256" key="1">
    <source>
        <dbReference type="ARBA" id="ARBA00004123"/>
    </source>
</evidence>
<dbReference type="InterPro" id="IPR014774">
    <property type="entry name" value="KaiC-like_dom"/>
</dbReference>
<dbReference type="PANTHER" id="PTHR46457">
    <property type="entry name" value="DNA REPAIR PROTEIN RAD51 HOMOLOG 4"/>
    <property type="match status" value="1"/>
</dbReference>
<evidence type="ECO:0000256" key="2">
    <source>
        <dbReference type="ARBA" id="ARBA00023242"/>
    </source>
</evidence>
<name>A0AAD5YE49_9APHY</name>
<keyword evidence="5" id="KW-1185">Reference proteome</keyword>
<dbReference type="PANTHER" id="PTHR46457:SF1">
    <property type="entry name" value="DNA REPAIR PROTEIN RAD51 HOMOLOG 4"/>
    <property type="match status" value="1"/>
</dbReference>
<proteinExistence type="predicted"/>
<evidence type="ECO:0000259" key="3">
    <source>
        <dbReference type="PROSITE" id="PS50162"/>
    </source>
</evidence>
<dbReference type="Proteomes" id="UP001212997">
    <property type="component" value="Unassembled WGS sequence"/>
</dbReference>
<dbReference type="GO" id="GO:0140664">
    <property type="term" value="F:ATP-dependent DNA damage sensor activity"/>
    <property type="evidence" value="ECO:0007669"/>
    <property type="project" value="InterPro"/>
</dbReference>
<dbReference type="PROSITE" id="PS50162">
    <property type="entry name" value="RECA_2"/>
    <property type="match status" value="1"/>
</dbReference>
<dbReference type="AlphaFoldDB" id="A0AAD5YE49"/>
<dbReference type="InterPro" id="IPR020588">
    <property type="entry name" value="RecA_ATP-bd"/>
</dbReference>
<dbReference type="Pfam" id="PF06745">
    <property type="entry name" value="ATPase"/>
    <property type="match status" value="1"/>
</dbReference>
<dbReference type="GO" id="GO:0005815">
    <property type="term" value="C:microtubule organizing center"/>
    <property type="evidence" value="ECO:0007669"/>
    <property type="project" value="TreeGrafter"/>
</dbReference>
<dbReference type="GO" id="GO:0003697">
    <property type="term" value="F:single-stranded DNA binding"/>
    <property type="evidence" value="ECO:0007669"/>
    <property type="project" value="TreeGrafter"/>
</dbReference>
<reference evidence="4" key="1">
    <citation type="submission" date="2022-07" db="EMBL/GenBank/DDBJ databases">
        <title>Genome Sequence of Physisporinus lineatus.</title>
        <authorList>
            <person name="Buettner E."/>
        </authorList>
    </citation>
    <scope>NUCLEOTIDE SEQUENCE</scope>
    <source>
        <strain evidence="4">VT162</strain>
    </source>
</reference>
<feature type="domain" description="RecA family profile 1" evidence="3">
    <location>
        <begin position="89"/>
        <end position="282"/>
    </location>
</feature>